<name>A0A0L7LHD6_OPEBR</name>
<protein>
    <submittedName>
        <fullName evidence="2">Uncharacterized protein</fullName>
    </submittedName>
</protein>
<feature type="region of interest" description="Disordered" evidence="1">
    <location>
        <begin position="533"/>
        <end position="560"/>
    </location>
</feature>
<organism evidence="2 3">
    <name type="scientific">Operophtera brumata</name>
    <name type="common">Winter moth</name>
    <name type="synonym">Phalaena brumata</name>
    <dbReference type="NCBI Taxonomy" id="104452"/>
    <lineage>
        <taxon>Eukaryota</taxon>
        <taxon>Metazoa</taxon>
        <taxon>Ecdysozoa</taxon>
        <taxon>Arthropoda</taxon>
        <taxon>Hexapoda</taxon>
        <taxon>Insecta</taxon>
        <taxon>Pterygota</taxon>
        <taxon>Neoptera</taxon>
        <taxon>Endopterygota</taxon>
        <taxon>Lepidoptera</taxon>
        <taxon>Glossata</taxon>
        <taxon>Ditrysia</taxon>
        <taxon>Geometroidea</taxon>
        <taxon>Geometridae</taxon>
        <taxon>Larentiinae</taxon>
        <taxon>Operophtera</taxon>
    </lineage>
</organism>
<dbReference type="Proteomes" id="UP000037510">
    <property type="component" value="Unassembled WGS sequence"/>
</dbReference>
<keyword evidence="3" id="KW-1185">Reference proteome</keyword>
<sequence length="719" mass="83071">MELLTKQVSCFESIKTLCSNYKKDSKSRKTIEYLDAKLSTLEKQWVEFHERNESIVQNTEDKSEISYFTDNVYGKTKQLYESTKVNMMDLLISHRQEEKEKPESSVDFDLSGIWEDEPDDNIKILLNQQKCNFKALERAMTKIKIELISEKWELEDHLSTLKGKWDSIDKLHWKLENAVMGSNLNAEYSGKFENIENKYDDLRKQLNNKVWSNIHYQKSTPKIEIPEFFGDYVQWIAFKDLFLETIHKNPTISNAQKMQHLKTKLKGEAERLVQHLTVSANNYDSCWEILSHRYDNRRLQFTLFMNAMQQLPTIQHPNTYNFKKMHDVITESLNGLTNMGVDVRSWGPMIVHNMSQKLDAVTLHEYTRDIRDKRELPNLKEFQSFLESKFMALETIKNRQKDGTNNNSQKPSGNMSYNKAANRFHHTYNNYKTNFTEKQNNAKKSTLYKDNKDHASTFYTAFGKCPLCDGEHVLMQCTKFVDMAIPQRNSTIAKLKVCKNCLYSHGNNNCNSSKTCKECNLKHHTLLHIAKRTYEATTEPEKKTPDSQPSTSTQQGSHHLTTKNMEVLLTTVKIRVKTNDGTFVTLRALLDQGSQVNLITENAAQLLRLPRDKLSATVSGVGSVSGDCKGRVQLTCQSIHNDYTITTKAFILKKLTNNLPNCTFEKANWPHLQNLKLGDPDYNVSGSIDLLFSADVYAMISETDNRTLKNNRMDQTRGK</sequence>
<accession>A0A0L7LHD6</accession>
<reference evidence="2 3" key="1">
    <citation type="journal article" date="2015" name="Genome Biol. Evol.">
        <title>The genome of winter moth (Operophtera brumata) provides a genomic perspective on sexual dimorphism and phenology.</title>
        <authorList>
            <person name="Derks M.F."/>
            <person name="Smit S."/>
            <person name="Salis L."/>
            <person name="Schijlen E."/>
            <person name="Bossers A."/>
            <person name="Mateman C."/>
            <person name="Pijl A.S."/>
            <person name="de Ridder D."/>
            <person name="Groenen M.A."/>
            <person name="Visser M.E."/>
            <person name="Megens H.J."/>
        </authorList>
    </citation>
    <scope>NUCLEOTIDE SEQUENCE [LARGE SCALE GENOMIC DNA]</scope>
    <source>
        <strain evidence="2">WM2013NL</strain>
        <tissue evidence="2">Head and thorax</tissue>
    </source>
</reference>
<feature type="compositionally biased region" description="Polar residues" evidence="1">
    <location>
        <begin position="403"/>
        <end position="418"/>
    </location>
</feature>
<evidence type="ECO:0000256" key="1">
    <source>
        <dbReference type="SAM" id="MobiDB-lite"/>
    </source>
</evidence>
<dbReference type="Pfam" id="PF03564">
    <property type="entry name" value="DUF1759"/>
    <property type="match status" value="1"/>
</dbReference>
<proteinExistence type="predicted"/>
<gene>
    <name evidence="2" type="ORF">OBRU01_07814</name>
</gene>
<comment type="caution">
    <text evidence="2">The sequence shown here is derived from an EMBL/GenBank/DDBJ whole genome shotgun (WGS) entry which is preliminary data.</text>
</comment>
<feature type="region of interest" description="Disordered" evidence="1">
    <location>
        <begin position="397"/>
        <end position="418"/>
    </location>
</feature>
<evidence type="ECO:0000313" key="3">
    <source>
        <dbReference type="Proteomes" id="UP000037510"/>
    </source>
</evidence>
<feature type="compositionally biased region" description="Polar residues" evidence="1">
    <location>
        <begin position="546"/>
        <end position="560"/>
    </location>
</feature>
<dbReference type="EMBL" id="JTDY01001118">
    <property type="protein sequence ID" value="KOB74820.1"/>
    <property type="molecule type" value="Genomic_DNA"/>
</dbReference>
<dbReference type="STRING" id="104452.A0A0L7LHD6"/>
<dbReference type="InterPro" id="IPR005312">
    <property type="entry name" value="DUF1759"/>
</dbReference>
<evidence type="ECO:0000313" key="2">
    <source>
        <dbReference type="EMBL" id="KOB74820.1"/>
    </source>
</evidence>
<dbReference type="PANTHER" id="PTHR47331">
    <property type="entry name" value="PHD-TYPE DOMAIN-CONTAINING PROTEIN"/>
    <property type="match status" value="1"/>
</dbReference>
<dbReference type="AlphaFoldDB" id="A0A0L7LHD6"/>